<accession>A0A814FJA8</accession>
<reference evidence="1" key="1">
    <citation type="submission" date="2021-02" db="EMBL/GenBank/DDBJ databases">
        <authorList>
            <person name="Nowell W R."/>
        </authorList>
    </citation>
    <scope>NUCLEOTIDE SEQUENCE</scope>
</reference>
<dbReference type="Proteomes" id="UP000663891">
    <property type="component" value="Unassembled WGS sequence"/>
</dbReference>
<gene>
    <name evidence="2" type="ORF">OKA104_LOCUS29442</name>
    <name evidence="1" type="ORF">VCS650_LOCUS13805</name>
</gene>
<evidence type="ECO:0000313" key="1">
    <source>
        <dbReference type="EMBL" id="CAF0983634.1"/>
    </source>
</evidence>
<evidence type="ECO:0000313" key="2">
    <source>
        <dbReference type="EMBL" id="CAF3995050.1"/>
    </source>
</evidence>
<name>A0A814FJA8_9BILA</name>
<dbReference type="AlphaFoldDB" id="A0A814FJA8"/>
<proteinExistence type="predicted"/>
<protein>
    <submittedName>
        <fullName evidence="1">Uncharacterized protein</fullName>
    </submittedName>
</protein>
<dbReference type="Proteomes" id="UP000663881">
    <property type="component" value="Unassembled WGS sequence"/>
</dbReference>
<dbReference type="OrthoDB" id="10547636at2759"/>
<organism evidence="1 3">
    <name type="scientific">Adineta steineri</name>
    <dbReference type="NCBI Taxonomy" id="433720"/>
    <lineage>
        <taxon>Eukaryota</taxon>
        <taxon>Metazoa</taxon>
        <taxon>Spiralia</taxon>
        <taxon>Gnathifera</taxon>
        <taxon>Rotifera</taxon>
        <taxon>Eurotatoria</taxon>
        <taxon>Bdelloidea</taxon>
        <taxon>Adinetida</taxon>
        <taxon>Adinetidae</taxon>
        <taxon>Adineta</taxon>
    </lineage>
</organism>
<evidence type="ECO:0000313" key="3">
    <source>
        <dbReference type="Proteomes" id="UP000663891"/>
    </source>
</evidence>
<sequence length="90" mass="10961">MEMNFRELINTINTSPLSNDIFQQMTLLFKHKTDQSLIILEHKIWQILSQGSYDWFHRSYYLDFFQTFALFNKQIIFEQETISHDIKILI</sequence>
<dbReference type="EMBL" id="CAJNON010000113">
    <property type="protein sequence ID" value="CAF0983634.1"/>
    <property type="molecule type" value="Genomic_DNA"/>
</dbReference>
<dbReference type="EMBL" id="CAJOAY010003000">
    <property type="protein sequence ID" value="CAF3995050.1"/>
    <property type="molecule type" value="Genomic_DNA"/>
</dbReference>
<comment type="caution">
    <text evidence="1">The sequence shown here is derived from an EMBL/GenBank/DDBJ whole genome shotgun (WGS) entry which is preliminary data.</text>
</comment>